<dbReference type="eggNOG" id="COG1233">
    <property type="taxonomic scope" value="Bacteria"/>
</dbReference>
<dbReference type="RefSeq" id="WP_013888152.1">
    <property type="nucleotide sequence ID" value="NC_015673.1"/>
</dbReference>
<dbReference type="KEGG" id="crd:CRES_0778"/>
<evidence type="ECO:0000256" key="4">
    <source>
        <dbReference type="RuleBase" id="RU362075"/>
    </source>
</evidence>
<comment type="pathway">
    <text evidence="1 4">Carotenoid biosynthesis.</text>
</comment>
<evidence type="ECO:0000256" key="2">
    <source>
        <dbReference type="ARBA" id="ARBA00022746"/>
    </source>
</evidence>
<reference evidence="7 8" key="1">
    <citation type="journal article" date="2012" name="BMC Genomics">
        <title>Complete genome sequence, lifestyle, and multi-drug resistance of the human pathogen Corynebacterium resistens DSM 45100 isolated from blood samples of a leukemia patient.</title>
        <authorList>
            <person name="Schroder J."/>
            <person name="Maus I."/>
            <person name="Meyer K."/>
            <person name="Wordemann S."/>
            <person name="Blom J."/>
            <person name="Jaenicke S."/>
            <person name="Schneider J."/>
            <person name="Trost E."/>
            <person name="Tauch A."/>
        </authorList>
    </citation>
    <scope>NUCLEOTIDE SEQUENCE [LARGE SCALE GENOMIC DNA]</scope>
    <source>
        <strain evidence="8">DSM 45100 / JCM 12819 / CCUG 50093 / GTC 2026 / SICGH 158</strain>
    </source>
</reference>
<dbReference type="GO" id="GO:0016491">
    <property type="term" value="F:oxidoreductase activity"/>
    <property type="evidence" value="ECO:0007669"/>
    <property type="project" value="UniProtKB-KW"/>
</dbReference>
<dbReference type="PANTHER" id="PTHR43734">
    <property type="entry name" value="PHYTOENE DESATURASE"/>
    <property type="match status" value="1"/>
</dbReference>
<dbReference type="InterPro" id="IPR014105">
    <property type="entry name" value="Carotenoid/retinoid_OxRdtase"/>
</dbReference>
<dbReference type="PANTHER" id="PTHR43734:SF1">
    <property type="entry name" value="PHYTOENE DESATURASE"/>
    <property type="match status" value="1"/>
</dbReference>
<dbReference type="NCBIfam" id="TIGR02734">
    <property type="entry name" value="crtI_fam"/>
    <property type="match status" value="1"/>
</dbReference>
<dbReference type="AlphaFoldDB" id="F8DZZ5"/>
<feature type="region of interest" description="Disordered" evidence="5">
    <location>
        <begin position="1"/>
        <end position="21"/>
    </location>
</feature>
<protein>
    <submittedName>
        <fullName evidence="7">Phytoene dehydrogenase</fullName>
        <ecNumber evidence="7">1.14.99.-</ecNumber>
    </submittedName>
</protein>
<evidence type="ECO:0000256" key="3">
    <source>
        <dbReference type="ARBA" id="ARBA00023002"/>
    </source>
</evidence>
<evidence type="ECO:0000313" key="7">
    <source>
        <dbReference type="EMBL" id="AEI09134.1"/>
    </source>
</evidence>
<keyword evidence="2 4" id="KW-0125">Carotenoid biosynthesis</keyword>
<evidence type="ECO:0000259" key="6">
    <source>
        <dbReference type="Pfam" id="PF01593"/>
    </source>
</evidence>
<keyword evidence="8" id="KW-1185">Reference proteome</keyword>
<comment type="similarity">
    <text evidence="4">Belongs to the carotenoid/retinoid oxidoreductase family.</text>
</comment>
<dbReference type="STRING" id="662755.CRES_0778"/>
<dbReference type="SUPFAM" id="SSF51905">
    <property type="entry name" value="FAD/NAD(P)-binding domain"/>
    <property type="match status" value="1"/>
</dbReference>
<accession>F8DZZ5</accession>
<evidence type="ECO:0000256" key="1">
    <source>
        <dbReference type="ARBA" id="ARBA00004829"/>
    </source>
</evidence>
<feature type="domain" description="Amine oxidase" evidence="6">
    <location>
        <begin position="52"/>
        <end position="555"/>
    </location>
</feature>
<sequence>MNTRPTDSAQLRPRRHLNLPNPAIPLTLPTRRKLVRSQAGGSNNVVIIGAGLAGLSAALRLRGAGRTVTVIEAASHVGGRCATETLTSAHGEFRADTGATVFTMPQLVVSALAAVGRTPADVGLQFRRLQPAYRGLFTSGRHLDLHSDADAMRAEIARFATTKFGASSPAECERLISGYSQHRAWAREVFSAAYDNFLAADFDGPLDLVSTPAAASDLGHLAAIGAFGSLQSVAHKHLGDSELEKLFTFQALYAGTAPKQARAVYAVISHMDSTMGVFYPQDNIGEVAEAMAVAARDAGVRILLGDPVVDVDIADGDIRSIRTEQGEEFTPDVVISTADLSVTAELLDRPLQPRTRLLKYNWSPSAVVIHGSIPRDITESWPSQRHHTICFGEKWDETFHELVGRGEMMSDPSLLVTRPAVSSPSRRFGPTEQFEPISILAPAPNLQRGTQRWASITEPYVQEVLSVLQQRGFSGLVDSLSIARVDTPQTWFTEHGYAAGTPFSLSHTFTQTGPFRPRNRSAFGINNLVLAGTGTTPGVGVPTVILSGALAARRITGGGVR</sequence>
<dbReference type="OrthoDB" id="9774675at2"/>
<dbReference type="Gene3D" id="3.50.50.60">
    <property type="entry name" value="FAD/NAD(P)-binding domain"/>
    <property type="match status" value="2"/>
</dbReference>
<keyword evidence="3 4" id="KW-0560">Oxidoreductase</keyword>
<dbReference type="EC" id="1.14.99.-" evidence="7"/>
<dbReference type="InterPro" id="IPR002937">
    <property type="entry name" value="Amino_oxidase"/>
</dbReference>
<name>F8DZZ5_CORRG</name>
<gene>
    <name evidence="7" type="primary">crtI</name>
    <name evidence="7" type="ordered locus">CRES_0778</name>
</gene>
<evidence type="ECO:0000256" key="5">
    <source>
        <dbReference type="SAM" id="MobiDB-lite"/>
    </source>
</evidence>
<dbReference type="InterPro" id="IPR036188">
    <property type="entry name" value="FAD/NAD-bd_sf"/>
</dbReference>
<dbReference type="EMBL" id="CP002857">
    <property type="protein sequence ID" value="AEI09134.1"/>
    <property type="molecule type" value="Genomic_DNA"/>
</dbReference>
<dbReference type="Proteomes" id="UP000000492">
    <property type="component" value="Chromosome"/>
</dbReference>
<dbReference type="Pfam" id="PF01593">
    <property type="entry name" value="Amino_oxidase"/>
    <property type="match status" value="1"/>
</dbReference>
<proteinExistence type="inferred from homology"/>
<dbReference type="HOGENOM" id="CLU_019722_2_1_11"/>
<dbReference type="GO" id="GO:0016117">
    <property type="term" value="P:carotenoid biosynthetic process"/>
    <property type="evidence" value="ECO:0007669"/>
    <property type="project" value="UniProtKB-KW"/>
</dbReference>
<evidence type="ECO:0000313" key="8">
    <source>
        <dbReference type="Proteomes" id="UP000000492"/>
    </source>
</evidence>
<organism evidence="7 8">
    <name type="scientific">Corynebacterium resistens (strain DSM 45100 / JCM 12819 / GTC 2026 / SICGH 158)</name>
    <dbReference type="NCBI Taxonomy" id="662755"/>
    <lineage>
        <taxon>Bacteria</taxon>
        <taxon>Bacillati</taxon>
        <taxon>Actinomycetota</taxon>
        <taxon>Actinomycetes</taxon>
        <taxon>Mycobacteriales</taxon>
        <taxon>Corynebacteriaceae</taxon>
        <taxon>Corynebacterium</taxon>
    </lineage>
</organism>